<dbReference type="Proteomes" id="UP000182649">
    <property type="component" value="Unassembled WGS sequence"/>
</dbReference>
<reference evidence="2" key="1">
    <citation type="submission" date="2016-10" db="EMBL/GenBank/DDBJ databases">
        <authorList>
            <person name="Varghese N."/>
            <person name="Submissions S."/>
        </authorList>
    </citation>
    <scope>NUCLEOTIDE SEQUENCE [LARGE SCALE GENOMIC DNA]</scope>
    <source>
        <strain evidence="2">Nl14</strain>
    </source>
</reference>
<evidence type="ECO:0000313" key="2">
    <source>
        <dbReference type="Proteomes" id="UP000182649"/>
    </source>
</evidence>
<name>A0A1I7I9N3_9PROT</name>
<dbReference type="AlphaFoldDB" id="A0A1I7I9N3"/>
<gene>
    <name evidence="1" type="ORF">SAMN05216417_11639</name>
</gene>
<protein>
    <submittedName>
        <fullName evidence="1">Uncharacterized protein</fullName>
    </submittedName>
</protein>
<dbReference type="EMBL" id="FPBZ01000016">
    <property type="protein sequence ID" value="SFU69652.1"/>
    <property type="molecule type" value="Genomic_DNA"/>
</dbReference>
<organism evidence="1 2">
    <name type="scientific">Nitrosospira multiformis</name>
    <dbReference type="NCBI Taxonomy" id="1231"/>
    <lineage>
        <taxon>Bacteria</taxon>
        <taxon>Pseudomonadati</taxon>
        <taxon>Pseudomonadota</taxon>
        <taxon>Betaproteobacteria</taxon>
        <taxon>Nitrosomonadales</taxon>
        <taxon>Nitrosomonadaceae</taxon>
        <taxon>Nitrosospira</taxon>
    </lineage>
</organism>
<accession>A0A1I7I9N3</accession>
<proteinExistence type="predicted"/>
<sequence length="88" mass="9671">MIHAYALLPLLSAFLPEASTPLDLPEPVRRMRPCPPSPFMGEIIRAGACWHCGKQEEKDASSWKFDEPAGVAGVCGIEQHADQLQEVK</sequence>
<dbReference type="RefSeq" id="WP_074975518.1">
    <property type="nucleotide sequence ID" value="NZ_FPBZ01000016.1"/>
</dbReference>
<evidence type="ECO:0000313" key="1">
    <source>
        <dbReference type="EMBL" id="SFU69652.1"/>
    </source>
</evidence>